<feature type="transmembrane region" description="Helical" evidence="6">
    <location>
        <begin position="303"/>
        <end position="324"/>
    </location>
</feature>
<feature type="domain" description="ABC-2 type transporter transmembrane" evidence="7">
    <location>
        <begin position="28"/>
        <end position="370"/>
    </location>
</feature>
<dbReference type="InterPro" id="IPR013525">
    <property type="entry name" value="ABC2_TM"/>
</dbReference>
<keyword evidence="2" id="KW-1003">Cell membrane</keyword>
<proteinExistence type="predicted"/>
<comment type="caution">
    <text evidence="8">The sequence shown here is derived from an EMBL/GenBank/DDBJ whole genome shotgun (WGS) entry which is preliminary data.</text>
</comment>
<comment type="subcellular location">
    <subcellularLocation>
        <location evidence="1">Cell membrane</location>
        <topology evidence="1">Multi-pass membrane protein</topology>
    </subcellularLocation>
</comment>
<evidence type="ECO:0000256" key="3">
    <source>
        <dbReference type="ARBA" id="ARBA00022692"/>
    </source>
</evidence>
<feature type="transmembrane region" description="Helical" evidence="6">
    <location>
        <begin position="192"/>
        <end position="213"/>
    </location>
</feature>
<dbReference type="PANTHER" id="PTHR30294">
    <property type="entry name" value="MEMBRANE COMPONENT OF ABC TRANSPORTER YHHJ-RELATED"/>
    <property type="match status" value="1"/>
</dbReference>
<evidence type="ECO:0000256" key="2">
    <source>
        <dbReference type="ARBA" id="ARBA00022475"/>
    </source>
</evidence>
<evidence type="ECO:0000256" key="4">
    <source>
        <dbReference type="ARBA" id="ARBA00022989"/>
    </source>
</evidence>
<dbReference type="PATRIC" id="fig|1204725.3.peg.236"/>
<keyword evidence="5 6" id="KW-0472">Membrane</keyword>
<reference evidence="8 9" key="1">
    <citation type="journal article" date="2012" name="J. Bacteriol.">
        <title>Draft genome sequence of Methanobacterium formicicum DSM 3637, an archaebacterium isolated from the methane producer amoeba Pelomyxa palustris.</title>
        <authorList>
            <person name="Gutierrez G."/>
        </authorList>
    </citation>
    <scope>NUCLEOTIDE SEQUENCE [LARGE SCALE GENOMIC DNA]</scope>
    <source>
        <strain evidence="9">DSM 3637 / PP1</strain>
    </source>
</reference>
<feature type="transmembrane region" description="Helical" evidence="6">
    <location>
        <begin position="354"/>
        <end position="373"/>
    </location>
</feature>
<name>K2R6R5_METFP</name>
<dbReference type="RefSeq" id="WP_004029429.1">
    <property type="nucleotide sequence ID" value="NZ_AMPO01000001.1"/>
</dbReference>
<keyword evidence="9" id="KW-1185">Reference proteome</keyword>
<dbReference type="GO" id="GO:0005886">
    <property type="term" value="C:plasma membrane"/>
    <property type="evidence" value="ECO:0007669"/>
    <property type="project" value="UniProtKB-SubCell"/>
</dbReference>
<evidence type="ECO:0000313" key="8">
    <source>
        <dbReference type="EMBL" id="EKF86857.1"/>
    </source>
</evidence>
<dbReference type="AlphaFoldDB" id="K2R6R5"/>
<evidence type="ECO:0000313" key="9">
    <source>
        <dbReference type="Proteomes" id="UP000007360"/>
    </source>
</evidence>
<dbReference type="GO" id="GO:0140359">
    <property type="term" value="F:ABC-type transporter activity"/>
    <property type="evidence" value="ECO:0007669"/>
    <property type="project" value="InterPro"/>
</dbReference>
<dbReference type="Proteomes" id="UP000007360">
    <property type="component" value="Unassembled WGS sequence"/>
</dbReference>
<dbReference type="EMBL" id="AMPO01000001">
    <property type="protein sequence ID" value="EKF86857.1"/>
    <property type="molecule type" value="Genomic_DNA"/>
</dbReference>
<evidence type="ECO:0000256" key="1">
    <source>
        <dbReference type="ARBA" id="ARBA00004651"/>
    </source>
</evidence>
<dbReference type="PANTHER" id="PTHR30294:SF29">
    <property type="entry name" value="MULTIDRUG ABC TRANSPORTER PERMEASE YBHS-RELATED"/>
    <property type="match status" value="1"/>
</dbReference>
<evidence type="ECO:0000256" key="6">
    <source>
        <dbReference type="SAM" id="Phobius"/>
    </source>
</evidence>
<accession>K2R6R5</accession>
<feature type="transmembrane region" description="Helical" evidence="6">
    <location>
        <begin position="272"/>
        <end position="297"/>
    </location>
</feature>
<evidence type="ECO:0000256" key="5">
    <source>
        <dbReference type="ARBA" id="ARBA00023136"/>
    </source>
</evidence>
<evidence type="ECO:0000259" key="7">
    <source>
        <dbReference type="Pfam" id="PF12698"/>
    </source>
</evidence>
<sequence length="384" mass="42557">MKIPTSIWKIKALAIKEARDILQNRIYLLVVLVQVFIIIGAVGLVAVAAVASDPTLLDQTGVTSALNIGLPQNLEGSSLSKYLEDEKITLNYYNTTDEAKTELGKKLVAVVDLSPSGEVVVQMDNSNVFYPVVSTKIRDAVDNFNTENTLKNAGLNQSQVNIIQNPVKFQEIKINQDKEVPLALDSPYFVEVIYGFIVPFILLLPFFMASNIVTDSVVGEKERKTFEVLLMTPLSSYMVIIGKIIPILLFSLIQSIAWIAVLDLLRVPIFNAALLVVVLFFMGLAFIGLGILISMLVDSTKEANSAITLVLVFATFILFIPLFVKSEIFQGVFNFIPTVLMVKLAVSPNIQPEIMLYLLPTLIISFLIFVGTVRSFRHERAIRL</sequence>
<organism evidence="8 9">
    <name type="scientific">Methanobacterium formicicum (strain DSM 3637 / PP1)</name>
    <dbReference type="NCBI Taxonomy" id="1204725"/>
    <lineage>
        <taxon>Archaea</taxon>
        <taxon>Methanobacteriati</taxon>
        <taxon>Methanobacteriota</taxon>
        <taxon>Methanomada group</taxon>
        <taxon>Methanobacteria</taxon>
        <taxon>Methanobacteriales</taxon>
        <taxon>Methanobacteriaceae</taxon>
        <taxon>Methanobacterium</taxon>
    </lineage>
</organism>
<dbReference type="InterPro" id="IPR051449">
    <property type="entry name" value="ABC-2_transporter_component"/>
</dbReference>
<dbReference type="Pfam" id="PF12698">
    <property type="entry name" value="ABC2_membrane_3"/>
    <property type="match status" value="1"/>
</dbReference>
<feature type="transmembrane region" description="Helical" evidence="6">
    <location>
        <begin position="247"/>
        <end position="265"/>
    </location>
</feature>
<dbReference type="OrthoDB" id="37107at2157"/>
<keyword evidence="4 6" id="KW-1133">Transmembrane helix</keyword>
<protein>
    <submittedName>
        <fullName evidence="8">ABC-2 type transporter</fullName>
    </submittedName>
</protein>
<gene>
    <name evidence="8" type="ORF">A994_01185</name>
</gene>
<feature type="transmembrane region" description="Helical" evidence="6">
    <location>
        <begin position="26"/>
        <end position="51"/>
    </location>
</feature>
<keyword evidence="3 6" id="KW-0812">Transmembrane</keyword>